<evidence type="ECO:0000313" key="1">
    <source>
        <dbReference type="EMBL" id="OMO62852.1"/>
    </source>
</evidence>
<dbReference type="STRING" id="93759.A0A1R3GXN5"/>
<reference evidence="2" key="1">
    <citation type="submission" date="2013-09" db="EMBL/GenBank/DDBJ databases">
        <title>Corchorus olitorius genome sequencing.</title>
        <authorList>
            <person name="Alam M."/>
            <person name="Haque M.S."/>
            <person name="Islam M.S."/>
            <person name="Emdad E.M."/>
            <person name="Islam M.M."/>
            <person name="Ahmed B."/>
            <person name="Halim A."/>
            <person name="Hossen Q.M.M."/>
            <person name="Hossain M.Z."/>
            <person name="Ahmed R."/>
            <person name="Khan M.M."/>
            <person name="Islam R."/>
            <person name="Rashid M.M."/>
            <person name="Khan S.A."/>
            <person name="Rahman M.S."/>
            <person name="Alam M."/>
            <person name="Yahiya A.S."/>
            <person name="Khan M.S."/>
            <person name="Azam M.S."/>
            <person name="Haque T."/>
            <person name="Lashkar M.Z.H."/>
            <person name="Akhand A.I."/>
            <person name="Morshed G."/>
            <person name="Roy S."/>
            <person name="Uddin K.S."/>
            <person name="Rabeya T."/>
            <person name="Hossain A.S."/>
            <person name="Chowdhury A."/>
            <person name="Snigdha A.R."/>
            <person name="Mortoza M.S."/>
            <person name="Matin S.A."/>
            <person name="Hoque S.M.E."/>
            <person name="Islam M.K."/>
            <person name="Roy D.K."/>
            <person name="Haider R."/>
            <person name="Moosa M.M."/>
            <person name="Elias S.M."/>
            <person name="Hasan A.M."/>
            <person name="Jahan S."/>
            <person name="Shafiuddin M."/>
            <person name="Mahmood N."/>
            <person name="Shommy N.S."/>
        </authorList>
    </citation>
    <scope>NUCLEOTIDE SEQUENCE [LARGE SCALE GENOMIC DNA]</scope>
    <source>
        <strain evidence="2">cv. O-4</strain>
    </source>
</reference>
<dbReference type="EMBL" id="AWUE01021264">
    <property type="protein sequence ID" value="OMO62852.1"/>
    <property type="molecule type" value="Genomic_DNA"/>
</dbReference>
<organism evidence="1 2">
    <name type="scientific">Corchorus olitorius</name>
    <dbReference type="NCBI Taxonomy" id="93759"/>
    <lineage>
        <taxon>Eukaryota</taxon>
        <taxon>Viridiplantae</taxon>
        <taxon>Streptophyta</taxon>
        <taxon>Embryophyta</taxon>
        <taxon>Tracheophyta</taxon>
        <taxon>Spermatophyta</taxon>
        <taxon>Magnoliopsida</taxon>
        <taxon>eudicotyledons</taxon>
        <taxon>Gunneridae</taxon>
        <taxon>Pentapetalae</taxon>
        <taxon>rosids</taxon>
        <taxon>malvids</taxon>
        <taxon>Malvales</taxon>
        <taxon>Malvaceae</taxon>
        <taxon>Grewioideae</taxon>
        <taxon>Apeibeae</taxon>
        <taxon>Corchorus</taxon>
    </lineage>
</organism>
<gene>
    <name evidence="1" type="ORF">COLO4_32853</name>
</gene>
<comment type="caution">
    <text evidence="1">The sequence shown here is derived from an EMBL/GenBank/DDBJ whole genome shotgun (WGS) entry which is preliminary data.</text>
</comment>
<sequence>MPDFSISVSSGKAHDGLDEDLYLLKSVIFKACISRFWTVVVEEIVFNVEVSLFKEHLVEVEVPMPPMKSLYKIRVASANIS</sequence>
<protein>
    <submittedName>
        <fullName evidence="1">Uncharacterized protein</fullName>
    </submittedName>
</protein>
<dbReference type="Proteomes" id="UP000187203">
    <property type="component" value="Unassembled WGS sequence"/>
</dbReference>
<proteinExistence type="predicted"/>
<name>A0A1R3GXN5_9ROSI</name>
<evidence type="ECO:0000313" key="2">
    <source>
        <dbReference type="Proteomes" id="UP000187203"/>
    </source>
</evidence>
<dbReference type="AlphaFoldDB" id="A0A1R3GXN5"/>
<accession>A0A1R3GXN5</accession>
<keyword evidence="2" id="KW-1185">Reference proteome</keyword>